<evidence type="ECO:0000256" key="4">
    <source>
        <dbReference type="ARBA" id="ARBA00022964"/>
    </source>
</evidence>
<comment type="cofactor">
    <cofactor evidence="1">
        <name>Fe(3+)</name>
        <dbReference type="ChEBI" id="CHEBI:29034"/>
    </cofactor>
</comment>
<dbReference type="OrthoDB" id="5238185at2759"/>
<dbReference type="Proteomes" id="UP000027730">
    <property type="component" value="Unassembled WGS sequence"/>
</dbReference>
<evidence type="ECO:0000256" key="6">
    <source>
        <dbReference type="ARBA" id="ARBA00023004"/>
    </source>
</evidence>
<dbReference type="CDD" id="cd03461">
    <property type="entry name" value="1_2-HQD"/>
    <property type="match status" value="1"/>
</dbReference>
<dbReference type="RefSeq" id="XP_013429519.1">
    <property type="nucleotide sequence ID" value="XM_013574065.1"/>
</dbReference>
<evidence type="ECO:0000256" key="1">
    <source>
        <dbReference type="ARBA" id="ARBA00001965"/>
    </source>
</evidence>
<dbReference type="InterPro" id="IPR007535">
    <property type="entry name" value="Catechol_dOase_N"/>
</dbReference>
<evidence type="ECO:0000256" key="5">
    <source>
        <dbReference type="ARBA" id="ARBA00023002"/>
    </source>
</evidence>
<dbReference type="GO" id="GO:0018576">
    <property type="term" value="F:catechol 1,2-dioxygenase activity"/>
    <property type="evidence" value="ECO:0007669"/>
    <property type="project" value="InterPro"/>
</dbReference>
<feature type="region of interest" description="Disordered" evidence="7">
    <location>
        <begin position="1"/>
        <end position="23"/>
    </location>
</feature>
<evidence type="ECO:0000256" key="3">
    <source>
        <dbReference type="ARBA" id="ARBA00022723"/>
    </source>
</evidence>
<dbReference type="GO" id="GO:0008199">
    <property type="term" value="F:ferric iron binding"/>
    <property type="evidence" value="ECO:0007669"/>
    <property type="project" value="InterPro"/>
</dbReference>
<keyword evidence="3" id="KW-0479">Metal-binding</keyword>
<dbReference type="InterPro" id="IPR039390">
    <property type="entry name" value="1_2-HQD/HQD"/>
</dbReference>
<evidence type="ECO:0000313" key="10">
    <source>
        <dbReference type="EMBL" id="KEQ75238.1"/>
    </source>
</evidence>
<organism evidence="10 11">
    <name type="scientific">Aureobasidium namibiae CBS 147.97</name>
    <dbReference type="NCBI Taxonomy" id="1043004"/>
    <lineage>
        <taxon>Eukaryota</taxon>
        <taxon>Fungi</taxon>
        <taxon>Dikarya</taxon>
        <taxon>Ascomycota</taxon>
        <taxon>Pezizomycotina</taxon>
        <taxon>Dothideomycetes</taxon>
        <taxon>Dothideomycetidae</taxon>
        <taxon>Dothideales</taxon>
        <taxon>Saccotheciaceae</taxon>
        <taxon>Aureobasidium</taxon>
    </lineage>
</organism>
<dbReference type="STRING" id="1043004.A0A074WQ27"/>
<dbReference type="GeneID" id="25409557"/>
<evidence type="ECO:0000259" key="8">
    <source>
        <dbReference type="Pfam" id="PF00775"/>
    </source>
</evidence>
<dbReference type="PANTHER" id="PTHR33711:SF7">
    <property type="entry name" value="INTRADIOL RING-CLEAVAGE DIOXYGENASES DOMAIN-CONTAINING PROTEIN-RELATED"/>
    <property type="match status" value="1"/>
</dbReference>
<dbReference type="HOGENOM" id="CLU_046727_1_1_1"/>
<evidence type="ECO:0000313" key="11">
    <source>
        <dbReference type="Proteomes" id="UP000027730"/>
    </source>
</evidence>
<dbReference type="InterPro" id="IPR050770">
    <property type="entry name" value="Intradiol_RC_Dioxygenase"/>
</dbReference>
<comment type="similarity">
    <text evidence="2">Belongs to the intradiol ring-cleavage dioxygenase family.</text>
</comment>
<sequence>MSATNNTNKPLEPEDTLNGAGRYDPNFTNHVISSIGSNTDPRLRKVMTSLIKHVHDFAREIDLTVDEWMAGVDMINRAGQMSTDRRNEGQLLCDVIGLESLVDEITFKAAADAKDAVTQSAILGPFFRHDAPLRKMGDTISFDTPKDAEIAYMHGVVYDAVTKKPVEEAEIDIWQASTNGLYEQQDPEQQEHNLRGKFRTGKDGSYGFYCIRPTPYPVPDDGPAGELLKKLDRHPFRPAHIHLIVIRQGYKPITTQIFDAESRYLDNDSVFAVKDSLVVKFEPREGDEKAGLELKYDILLGPTE</sequence>
<evidence type="ECO:0000256" key="7">
    <source>
        <dbReference type="SAM" id="MobiDB-lite"/>
    </source>
</evidence>
<keyword evidence="11" id="KW-1185">Reference proteome</keyword>
<dbReference type="Gene3D" id="2.60.130.10">
    <property type="entry name" value="Aromatic compound dioxygenase"/>
    <property type="match status" value="1"/>
</dbReference>
<dbReference type="InterPro" id="IPR000627">
    <property type="entry name" value="Intradiol_dOase_C"/>
</dbReference>
<dbReference type="EMBL" id="KL584705">
    <property type="protein sequence ID" value="KEQ75238.1"/>
    <property type="molecule type" value="Genomic_DNA"/>
</dbReference>
<keyword evidence="4 10" id="KW-0223">Dioxygenase</keyword>
<dbReference type="GO" id="GO:0009712">
    <property type="term" value="P:catechol-containing compound metabolic process"/>
    <property type="evidence" value="ECO:0007669"/>
    <property type="project" value="InterPro"/>
</dbReference>
<dbReference type="AlphaFoldDB" id="A0A074WQ27"/>
<gene>
    <name evidence="10" type="ORF">M436DRAFT_41412</name>
</gene>
<name>A0A074WQ27_9PEZI</name>
<proteinExistence type="inferred from homology"/>
<dbReference type="SUPFAM" id="SSF49482">
    <property type="entry name" value="Aromatic compound dioxygenase"/>
    <property type="match status" value="1"/>
</dbReference>
<keyword evidence="5" id="KW-0560">Oxidoreductase</keyword>
<keyword evidence="6" id="KW-0408">Iron</keyword>
<accession>A0A074WQ27</accession>
<dbReference type="Pfam" id="PF04444">
    <property type="entry name" value="Dioxygenase_N"/>
    <property type="match status" value="1"/>
</dbReference>
<dbReference type="InterPro" id="IPR015889">
    <property type="entry name" value="Intradiol_dOase_core"/>
</dbReference>
<evidence type="ECO:0000256" key="2">
    <source>
        <dbReference type="ARBA" id="ARBA00007825"/>
    </source>
</evidence>
<protein>
    <submittedName>
        <fullName evidence="10">Catechol dioxygenase</fullName>
    </submittedName>
</protein>
<feature type="domain" description="Intradiol ring-cleavage dioxygenases" evidence="8">
    <location>
        <begin position="123"/>
        <end position="301"/>
    </location>
</feature>
<dbReference type="PANTHER" id="PTHR33711">
    <property type="entry name" value="DIOXYGENASE, PUTATIVE (AFU_ORTHOLOGUE AFUA_2G02910)-RELATED"/>
    <property type="match status" value="1"/>
</dbReference>
<reference evidence="10 11" key="1">
    <citation type="journal article" date="2014" name="BMC Genomics">
        <title>Genome sequencing of four Aureobasidium pullulans varieties: biotechnological potential, stress tolerance, and description of new species.</title>
        <authorList>
            <person name="Gostin Ar C."/>
            <person name="Ohm R.A."/>
            <person name="Kogej T."/>
            <person name="Sonjak S."/>
            <person name="Turk M."/>
            <person name="Zajc J."/>
            <person name="Zalar P."/>
            <person name="Grube M."/>
            <person name="Sun H."/>
            <person name="Han J."/>
            <person name="Sharma A."/>
            <person name="Chiniquy J."/>
            <person name="Ngan C.Y."/>
            <person name="Lipzen A."/>
            <person name="Barry K."/>
            <person name="Grigoriev I.V."/>
            <person name="Gunde-Cimerman N."/>
        </authorList>
    </citation>
    <scope>NUCLEOTIDE SEQUENCE [LARGE SCALE GENOMIC DNA]</scope>
    <source>
        <strain evidence="10 11">CBS 147.97</strain>
    </source>
</reference>
<dbReference type="Pfam" id="PF00775">
    <property type="entry name" value="Dioxygenase_C"/>
    <property type="match status" value="1"/>
</dbReference>
<feature type="domain" description="Catechol dioxygenase N-terminal" evidence="9">
    <location>
        <begin position="40"/>
        <end position="113"/>
    </location>
</feature>
<evidence type="ECO:0000259" key="9">
    <source>
        <dbReference type="Pfam" id="PF04444"/>
    </source>
</evidence>